<dbReference type="EMBL" id="CYGY02000035">
    <property type="protein sequence ID" value="SIT43495.1"/>
    <property type="molecule type" value="Genomic_DNA"/>
</dbReference>
<accession>A0A1N7S7V7</accession>
<dbReference type="Gene3D" id="1.10.10.690">
    <property type="entry name" value="YidB-like"/>
    <property type="match status" value="1"/>
</dbReference>
<dbReference type="OrthoDB" id="9795283at2"/>
<evidence type="ECO:0000313" key="1">
    <source>
        <dbReference type="EMBL" id="SIT43495.1"/>
    </source>
</evidence>
<dbReference type="Proteomes" id="UP000195569">
    <property type="component" value="Unassembled WGS sequence"/>
</dbReference>
<organism evidence="1 2">
    <name type="scientific">Paraburkholderia piptadeniae</name>
    <dbReference type="NCBI Taxonomy" id="1701573"/>
    <lineage>
        <taxon>Bacteria</taxon>
        <taxon>Pseudomonadati</taxon>
        <taxon>Pseudomonadota</taxon>
        <taxon>Betaproteobacteria</taxon>
        <taxon>Burkholderiales</taxon>
        <taxon>Burkholderiaceae</taxon>
        <taxon>Paraburkholderia</taxon>
    </lineage>
</organism>
<dbReference type="InterPro" id="IPR045372">
    <property type="entry name" value="YidB"/>
</dbReference>
<dbReference type="SUPFAM" id="SSF140804">
    <property type="entry name" value="YidB-like"/>
    <property type="match status" value="1"/>
</dbReference>
<keyword evidence="2" id="KW-1185">Reference proteome</keyword>
<gene>
    <name evidence="1" type="ORF">BN2476_350138</name>
</gene>
<proteinExistence type="predicted"/>
<evidence type="ECO:0000313" key="2">
    <source>
        <dbReference type="Proteomes" id="UP000195569"/>
    </source>
</evidence>
<protein>
    <recommendedName>
        <fullName evidence="3">DUF937 domain-containing protein</fullName>
    </recommendedName>
</protein>
<sequence length="148" mass="14406">MSLLDTLGSMLGGGNTPEGGGQQALIAAALEFINNQPGGLNGLIQRFQQNGAGDIINSWVSNGENQPIAADALHNVLGSDAVTNIASKAGVDPSAVTGLLSQVLPHVVNAATPNGEVPADGKVDAGGLAGALGSLGALAGLFGGNKSA</sequence>
<reference evidence="1" key="1">
    <citation type="submission" date="2016-12" db="EMBL/GenBank/DDBJ databases">
        <authorList>
            <person name="Moulin L."/>
        </authorList>
    </citation>
    <scope>NUCLEOTIDE SEQUENCE [LARGE SCALE GENOMIC DNA]</scope>
    <source>
        <strain evidence="1">STM 7183</strain>
    </source>
</reference>
<evidence type="ECO:0008006" key="3">
    <source>
        <dbReference type="Google" id="ProtNLM"/>
    </source>
</evidence>
<name>A0A1N7S7V7_9BURK</name>
<comment type="caution">
    <text evidence="1">The sequence shown here is derived from an EMBL/GenBank/DDBJ whole genome shotgun (WGS) entry which is preliminary data.</text>
</comment>
<dbReference type="RefSeq" id="WP_087735809.1">
    <property type="nucleotide sequence ID" value="NZ_CYGY02000035.1"/>
</dbReference>
<dbReference type="AlphaFoldDB" id="A0A1N7S7V7"/>
<dbReference type="InterPro" id="IPR027405">
    <property type="entry name" value="YidB-like"/>
</dbReference>
<dbReference type="Pfam" id="PF20159">
    <property type="entry name" value="YidB"/>
    <property type="match status" value="1"/>
</dbReference>